<dbReference type="Gramene" id="PRQ21526">
    <property type="protein sequence ID" value="PRQ21526"/>
    <property type="gene ID" value="RchiOBHm_Chr7g0240151"/>
</dbReference>
<dbReference type="Proteomes" id="UP000238479">
    <property type="component" value="Chromosome 7"/>
</dbReference>
<keyword evidence="2" id="KW-1185">Reference proteome</keyword>
<comment type="caution">
    <text evidence="1">The sequence shown here is derived from an EMBL/GenBank/DDBJ whole genome shotgun (WGS) entry which is preliminary data.</text>
</comment>
<dbReference type="EMBL" id="PDCK01000045">
    <property type="protein sequence ID" value="PRQ21526.1"/>
    <property type="molecule type" value="Genomic_DNA"/>
</dbReference>
<organism evidence="1 2">
    <name type="scientific">Rosa chinensis</name>
    <name type="common">China rose</name>
    <dbReference type="NCBI Taxonomy" id="74649"/>
    <lineage>
        <taxon>Eukaryota</taxon>
        <taxon>Viridiplantae</taxon>
        <taxon>Streptophyta</taxon>
        <taxon>Embryophyta</taxon>
        <taxon>Tracheophyta</taxon>
        <taxon>Spermatophyta</taxon>
        <taxon>Magnoliopsida</taxon>
        <taxon>eudicotyledons</taxon>
        <taxon>Gunneridae</taxon>
        <taxon>Pentapetalae</taxon>
        <taxon>rosids</taxon>
        <taxon>fabids</taxon>
        <taxon>Rosales</taxon>
        <taxon>Rosaceae</taxon>
        <taxon>Rosoideae</taxon>
        <taxon>Rosoideae incertae sedis</taxon>
        <taxon>Rosa</taxon>
    </lineage>
</organism>
<dbReference type="AlphaFoldDB" id="A0A2P6PHX0"/>
<accession>A0A2P6PHX0</accession>
<evidence type="ECO:0000313" key="2">
    <source>
        <dbReference type="Proteomes" id="UP000238479"/>
    </source>
</evidence>
<gene>
    <name evidence="1" type="ORF">RchiOBHm_Chr7g0240151</name>
</gene>
<sequence>MRSSDLFRTHVNARRITSFQQLIAAMATAERHGNELVKREIDRLQDSYQEHLFVEALTPKLTCFCFIFQDVKHKQTRFCSIGLCRQKVLNLGH</sequence>
<protein>
    <submittedName>
        <fullName evidence="1">Uncharacterized protein</fullName>
    </submittedName>
</protein>
<evidence type="ECO:0000313" key="1">
    <source>
        <dbReference type="EMBL" id="PRQ21526.1"/>
    </source>
</evidence>
<reference evidence="1 2" key="1">
    <citation type="journal article" date="2018" name="Nat. Genet.">
        <title>The Rosa genome provides new insights in the design of modern roses.</title>
        <authorList>
            <person name="Bendahmane M."/>
        </authorList>
    </citation>
    <scope>NUCLEOTIDE SEQUENCE [LARGE SCALE GENOMIC DNA]</scope>
    <source>
        <strain evidence="2">cv. Old Blush</strain>
    </source>
</reference>
<proteinExistence type="predicted"/>
<name>A0A2P6PHX0_ROSCH</name>